<evidence type="ECO:0000313" key="2">
    <source>
        <dbReference type="EMBL" id="OWR04842.1"/>
    </source>
</evidence>
<dbReference type="OrthoDB" id="9806844at2"/>
<dbReference type="InterPro" id="IPR019401">
    <property type="entry name" value="Znf_CHCC"/>
</dbReference>
<dbReference type="Proteomes" id="UP000197446">
    <property type="component" value="Unassembled WGS sequence"/>
</dbReference>
<evidence type="ECO:0000313" key="3">
    <source>
        <dbReference type="Proteomes" id="UP000197446"/>
    </source>
</evidence>
<name>A0A254ND84_9BURK</name>
<dbReference type="EMBL" id="NISI01000002">
    <property type="protein sequence ID" value="OWR04842.1"/>
    <property type="molecule type" value="Genomic_DNA"/>
</dbReference>
<dbReference type="Gene3D" id="2.60.260.40">
    <property type="entry name" value="q5lls5 like domains"/>
    <property type="match status" value="1"/>
</dbReference>
<evidence type="ECO:0000259" key="1">
    <source>
        <dbReference type="Pfam" id="PF10276"/>
    </source>
</evidence>
<keyword evidence="3" id="KW-1185">Reference proteome</keyword>
<dbReference type="RefSeq" id="WP_088482976.1">
    <property type="nucleotide sequence ID" value="NZ_JBCNLH010000003.1"/>
</dbReference>
<organism evidence="2 3">
    <name type="scientific">Roseateles puraquae</name>
    <dbReference type="NCBI Taxonomy" id="431059"/>
    <lineage>
        <taxon>Bacteria</taxon>
        <taxon>Pseudomonadati</taxon>
        <taxon>Pseudomonadota</taxon>
        <taxon>Betaproteobacteria</taxon>
        <taxon>Burkholderiales</taxon>
        <taxon>Sphaerotilaceae</taxon>
        <taxon>Roseateles</taxon>
    </lineage>
</organism>
<reference evidence="2 3" key="1">
    <citation type="journal article" date="2007" name="Int. J. Syst. Evol. Microbiol.">
        <title>Description of Pelomonas aquatica sp. nov. and Pelomonas puraquae sp. nov., isolated from industrial and haemodialysis water.</title>
        <authorList>
            <person name="Gomila M."/>
            <person name="Bowien B."/>
            <person name="Falsen E."/>
            <person name="Moore E.R."/>
            <person name="Lalucat J."/>
        </authorList>
    </citation>
    <scope>NUCLEOTIDE SEQUENCE [LARGE SCALE GENOMIC DNA]</scope>
    <source>
        <strain evidence="2 3">CCUG 52769</strain>
    </source>
</reference>
<accession>A0A254ND84</accession>
<comment type="caution">
    <text evidence="2">The sequence shown here is derived from an EMBL/GenBank/DDBJ whole genome shotgun (WGS) entry which is preliminary data.</text>
</comment>
<feature type="domain" description="Zinc finger CHCC-type" evidence="1">
    <location>
        <begin position="24"/>
        <end position="59"/>
    </location>
</feature>
<gene>
    <name evidence="2" type="ORF">CDO81_09740</name>
</gene>
<sequence length="71" mass="7628">MSTTQASAATVEVTAKDCQHNGTVFCPNPKMALWSNHPRVFIDLSHNGQGQCPYCGTVYKLKAGEVVGGHH</sequence>
<dbReference type="Pfam" id="PF10276">
    <property type="entry name" value="zf-CHCC"/>
    <property type="match status" value="1"/>
</dbReference>
<proteinExistence type="predicted"/>
<protein>
    <recommendedName>
        <fullName evidence="1">Zinc finger CHCC-type domain-containing protein</fullName>
    </recommendedName>
</protein>
<dbReference type="AlphaFoldDB" id="A0A254ND84"/>